<sequence length="1147" mass="124395">MLSRSSSSPGERIKRSKSRSSQHTTSSGRQRGSTAIDPFVARQQAETAALKAYQRARMNVDTEISSSGRPQRQRRQSQRAEGSHFEDARLDRRTSRSKRRDSAAVVKQPASVPLQLEKSKQEPTGSDGERTVITRKRSVIPPQASSTATPAQPQYLIVPSTSYTRQPHPQSVTASGSPAPRRSHATQVSSAPSYTPGDDYMRILGPVSSGLGEPTLSTTPSTRPAAREMQSDEEIMAIARDKCLQDFQYRKVREKKSFVLVPWQKRRVVTSLAPAAAAYDTLLPPFNDLADCGAGSGGFSNTADLEGLGSGDVKMYKAWITETIRSRVKSAFRKVSRPAVPPPPPLMPVQHVEATQLHYTRIQTEMRSTPTEQRGDPFAGFAADSQTNTVQSRTVSAQSQHTGDGASVARSRITSWTNSTAPGTCKSNFTAENGGPADEYGQRLHQKESTATLRRAVSFLGRPIQKRLRRASKTELNSSEESQGLYSALQTRLRSSKRTSTPELAVTIIDDEQARALSALSNPVSQQQQQQISRYSTPTLRAVTPEPVADFKHHSICSPVPEVASPPGSNQPAFSFASIPGSYDLPPPSSSLKRRHATRAPWPSEEQLQKRAEKSKKRWQGPLDEMSPHPAKAEMSENPYELRSHSMLYQPPPSYNAGRSGNPHSTKVPAEDEGKLASRQHVLSSSVYSQANDSGPLPRPLTPIELSGTLVRIMGHEVRSYSLSPEKKKAEAREQRGSVQTSGQWRRWLSDEMQSFKDEGVEGLDVGGGEPAAATRLSGVQRGYGGSLSPPPIPDVRPESSSNSKRERRASSTAATTRPRLRSRGSSVMNERYPMLDTGRTSSDQSVTTWGFSGTRAEGTSEREGMVDRGLEGRMGGRAVTARTSMSQIGPPVSRQAADENAVGSTTRGAPSTEPAAPQPQPAQDTNISTHRHRKATKHKSAFELSTDYKRTSKQNEDKVSSTSISATGYIPYHPPPPTPDLPSLNANASANILEDNTIRNISAGPYADHPPLQATQIIPSSSRKENTRPPTPVPTPTPTPVGGGSGSLSAVSSSEWLAAGGGGARKAKRAEGMHPALRQRRSVTRGAVGFAVARPGEGKGEETGRRKEKEEVRGRDTGEGKGSPAQRMASEWLELRRSRDSTPAFV</sequence>
<feature type="compositionally biased region" description="Basic residues" evidence="1">
    <location>
        <begin position="930"/>
        <end position="940"/>
    </location>
</feature>
<feature type="compositionally biased region" description="Basic and acidic residues" evidence="1">
    <location>
        <begin position="81"/>
        <end position="94"/>
    </location>
</feature>
<feature type="region of interest" description="Disordered" evidence="1">
    <location>
        <begin position="721"/>
        <end position="747"/>
    </location>
</feature>
<dbReference type="Proteomes" id="UP001310890">
    <property type="component" value="Unassembled WGS sequence"/>
</dbReference>
<feature type="region of interest" description="Disordered" evidence="1">
    <location>
        <begin position="759"/>
        <end position="989"/>
    </location>
</feature>
<feature type="compositionally biased region" description="Basic and acidic residues" evidence="1">
    <location>
        <begin position="947"/>
        <end position="960"/>
    </location>
</feature>
<feature type="region of interest" description="Disordered" evidence="1">
    <location>
        <begin position="1"/>
        <end position="41"/>
    </location>
</feature>
<feature type="compositionally biased region" description="Basic and acidic residues" evidence="1">
    <location>
        <begin position="117"/>
        <end position="132"/>
    </location>
</feature>
<feature type="region of interest" description="Disordered" evidence="1">
    <location>
        <begin position="560"/>
        <end position="701"/>
    </location>
</feature>
<feature type="compositionally biased region" description="Basic and acidic residues" evidence="1">
    <location>
        <begin position="1097"/>
        <end position="1120"/>
    </location>
</feature>
<organism evidence="2 3">
    <name type="scientific">Meristemomyces frigidus</name>
    <dbReference type="NCBI Taxonomy" id="1508187"/>
    <lineage>
        <taxon>Eukaryota</taxon>
        <taxon>Fungi</taxon>
        <taxon>Dikarya</taxon>
        <taxon>Ascomycota</taxon>
        <taxon>Pezizomycotina</taxon>
        <taxon>Dothideomycetes</taxon>
        <taxon>Dothideomycetidae</taxon>
        <taxon>Mycosphaerellales</taxon>
        <taxon>Teratosphaeriaceae</taxon>
        <taxon>Meristemomyces</taxon>
    </lineage>
</organism>
<protein>
    <submittedName>
        <fullName evidence="2">Uncharacterized protein</fullName>
    </submittedName>
</protein>
<feature type="compositionally biased region" description="Polar residues" evidence="1">
    <location>
        <begin position="143"/>
        <end position="152"/>
    </location>
</feature>
<feature type="compositionally biased region" description="Basic and acidic residues" evidence="1">
    <location>
        <begin position="721"/>
        <end position="736"/>
    </location>
</feature>
<dbReference type="AlphaFoldDB" id="A0AAN7TF33"/>
<feature type="compositionally biased region" description="Polar residues" evidence="1">
    <location>
        <begin position="681"/>
        <end position="693"/>
    </location>
</feature>
<feature type="compositionally biased region" description="Pro residues" evidence="1">
    <location>
        <begin position="1030"/>
        <end position="1040"/>
    </location>
</feature>
<evidence type="ECO:0000313" key="3">
    <source>
        <dbReference type="Proteomes" id="UP001310890"/>
    </source>
</evidence>
<comment type="caution">
    <text evidence="2">The sequence shown here is derived from an EMBL/GenBank/DDBJ whole genome shotgun (WGS) entry which is preliminary data.</text>
</comment>
<proteinExistence type="predicted"/>
<evidence type="ECO:0000313" key="2">
    <source>
        <dbReference type="EMBL" id="KAK5112771.1"/>
    </source>
</evidence>
<dbReference type="EMBL" id="JAVRRL010000028">
    <property type="protein sequence ID" value="KAK5112771.1"/>
    <property type="molecule type" value="Genomic_DNA"/>
</dbReference>
<reference evidence="2" key="1">
    <citation type="submission" date="2023-08" db="EMBL/GenBank/DDBJ databases">
        <title>Black Yeasts Isolated from many extreme environments.</title>
        <authorList>
            <person name="Coleine C."/>
            <person name="Stajich J.E."/>
            <person name="Selbmann L."/>
        </authorList>
    </citation>
    <scope>NUCLEOTIDE SEQUENCE</scope>
    <source>
        <strain evidence="2">CCFEE 5401</strain>
    </source>
</reference>
<feature type="region of interest" description="Disordered" evidence="1">
    <location>
        <begin position="519"/>
        <end position="539"/>
    </location>
</feature>
<feature type="compositionally biased region" description="Polar residues" evidence="1">
    <location>
        <begin position="159"/>
        <end position="176"/>
    </location>
</feature>
<evidence type="ECO:0000256" key="1">
    <source>
        <dbReference type="SAM" id="MobiDB-lite"/>
    </source>
</evidence>
<name>A0AAN7TF33_9PEZI</name>
<feature type="region of interest" description="Disordered" evidence="1">
    <location>
        <begin position="59"/>
        <end position="228"/>
    </location>
</feature>
<feature type="compositionally biased region" description="Basic and acidic residues" evidence="1">
    <location>
        <begin position="631"/>
        <end position="644"/>
    </location>
</feature>
<gene>
    <name evidence="2" type="ORF">LTR62_003869</name>
</gene>
<accession>A0AAN7TF33</accession>
<feature type="compositionally biased region" description="Low complexity" evidence="1">
    <location>
        <begin position="21"/>
        <end position="31"/>
    </location>
</feature>
<feature type="compositionally biased region" description="Polar residues" evidence="1">
    <location>
        <begin position="839"/>
        <end position="852"/>
    </location>
</feature>
<feature type="compositionally biased region" description="Basic and acidic residues" evidence="1">
    <location>
        <begin position="859"/>
        <end position="872"/>
    </location>
</feature>
<feature type="region of interest" description="Disordered" evidence="1">
    <location>
        <begin position="1002"/>
        <end position="1147"/>
    </location>
</feature>